<dbReference type="SUPFAM" id="SSF52540">
    <property type="entry name" value="P-loop containing nucleoside triphosphate hydrolases"/>
    <property type="match status" value="1"/>
</dbReference>
<dbReference type="Gene3D" id="3.40.50.300">
    <property type="entry name" value="P-loop containing nucleotide triphosphate hydrolases"/>
    <property type="match status" value="1"/>
</dbReference>
<reference evidence="1 2" key="1">
    <citation type="submission" date="2020-12" db="EMBL/GenBank/DDBJ databases">
        <authorList>
            <person name="Ruan W."/>
            <person name="Khan S.A."/>
            <person name="Jeon C.O."/>
        </authorList>
    </citation>
    <scope>NUCLEOTIDE SEQUENCE [LARGE SCALE GENOMIC DNA]</scope>
    <source>
        <strain evidence="1 2">MA-13</strain>
    </source>
</reference>
<protein>
    <recommendedName>
        <fullName evidence="3">Tetratricopeptide repeat protein</fullName>
    </recommendedName>
</protein>
<dbReference type="RefSeq" id="WP_205310126.1">
    <property type="nucleotide sequence ID" value="NZ_JAERPS020000001.1"/>
</dbReference>
<accession>A0ABS7X480</accession>
<gene>
    <name evidence="1" type="ORF">I4W93_001880</name>
</gene>
<proteinExistence type="predicted"/>
<evidence type="ECO:0000313" key="1">
    <source>
        <dbReference type="EMBL" id="MBZ9610336.1"/>
    </source>
</evidence>
<dbReference type="EMBL" id="JAERPS020000001">
    <property type="protein sequence ID" value="MBZ9610336.1"/>
    <property type="molecule type" value="Genomic_DNA"/>
</dbReference>
<keyword evidence="2" id="KW-1185">Reference proteome</keyword>
<dbReference type="InterPro" id="IPR027417">
    <property type="entry name" value="P-loop_NTPase"/>
</dbReference>
<name>A0ABS7X480_9GAMM</name>
<dbReference type="Proteomes" id="UP000663814">
    <property type="component" value="Unassembled WGS sequence"/>
</dbReference>
<organism evidence="1 2">
    <name type="scientific">Rheinheimera maricola</name>
    <dbReference type="NCBI Taxonomy" id="2793282"/>
    <lineage>
        <taxon>Bacteria</taxon>
        <taxon>Pseudomonadati</taxon>
        <taxon>Pseudomonadota</taxon>
        <taxon>Gammaproteobacteria</taxon>
        <taxon>Chromatiales</taxon>
        <taxon>Chromatiaceae</taxon>
        <taxon>Rheinheimera</taxon>
    </lineage>
</organism>
<evidence type="ECO:0000313" key="2">
    <source>
        <dbReference type="Proteomes" id="UP000663814"/>
    </source>
</evidence>
<reference evidence="1 2" key="2">
    <citation type="submission" date="2021-08" db="EMBL/GenBank/DDBJ databases">
        <title>Rheinheimera aquimaris sp. nov., isolated from seawater of the East Sea in Korea.</title>
        <authorList>
            <person name="Kim K.H."/>
            <person name="Wenting R."/>
            <person name="Kim K.R."/>
            <person name="Jeon C.O."/>
        </authorList>
    </citation>
    <scope>NUCLEOTIDE SEQUENCE [LARGE SCALE GENOMIC DNA]</scope>
    <source>
        <strain evidence="1 2">MA-13</strain>
    </source>
</reference>
<evidence type="ECO:0008006" key="3">
    <source>
        <dbReference type="Google" id="ProtNLM"/>
    </source>
</evidence>
<sequence length="440" mass="50086">MLTQLLRESGCKLPTDLVGPNITNPDGHFEDFRVIKFHDYLLSKAGVSWQFGGEISSLPNDEKALSSLLAQLTVNLKSDSTLLVKDPRICLFLDHWQDVLQEKAKYVFVARHWLYSIESLLSRHSIRLAEAIKTGKLARHLNFWLDPSLAARMWLTYNRALLHFKRRHATTVTFHTQRGLDNAANLTQSLRAIGIECLETTASSRDASKLKSAVSSRILALVPAGLQNEMQLLWQDILQEVDWRADDEKPVFYYPKDTELHDKASTGFNSALECVTPESAELSLHFEDVATTKFRLEQTENLPNNQANTIGFVMRRVDLLLQLNLTEQAISELHQFVHINPEQTTAWVKLFALMETAIGFARAKKAYENAISNGLVSIKQIDTRIQLREDFPNARSAYFNQLNNLASLAEKQQFVSQLCQALPSPDARQDLIERLWKIWS</sequence>
<comment type="caution">
    <text evidence="1">The sequence shown here is derived from an EMBL/GenBank/DDBJ whole genome shotgun (WGS) entry which is preliminary data.</text>
</comment>